<feature type="domain" description="FHA" evidence="3">
    <location>
        <begin position="58"/>
        <end position="112"/>
    </location>
</feature>
<keyword evidence="5" id="KW-1185">Reference proteome</keyword>
<dbReference type="Pfam" id="PF00498">
    <property type="entry name" value="FHA"/>
    <property type="match status" value="1"/>
</dbReference>
<sequence>MEDEVEYIGRSSPLSSAPALAGASGQNRPVQGLWMQVQKTEKTQLQNFYFYKSLAPVVNIGRASSSAPGSAAAPDSVCFRCPVISRKHAKIVLNGPGHVQLIDLNSHHGTWLLKPGEAVPKKLTPNSSVPLTHGDVITFGKTVGRDHSVVRPIMVVIRLLHDNDNNPNQPASNGGLKLATPESIKSTKSGRYGLYSEHPSSISSLSAESSSDEDSAPVHDSDIEEIDPPEEYPISRSELPISSSLSSSSLPSIHGLGILHRFLPPLHAPQPSLSFRSPILSRQGSKHLWFYDDDELPDSPPADQSAKSTSPVDDHESESRNSPQAPAAVSPEPMPTAIPDPPVIGAYPDSRLQSPVPQVISISPDPEVVFAVAAAAQEADDVQEAAPSHPDYDVEESSSPEVEAAHWDKDALAAEPEDAVFEQPMDVEEELPASMPVAERRPEGERDTSMSELQAKLSTFGETLVNLRASVLRVNIAHRKTQADQKAQSAHAAALDKRIDEADAQYHALHGRLDGANESSHELRQELRDELRGLDEDLKTSLDFLEVRQQQVMSDVQKRLAELEKQEQALPPPAPTSQMLEAALVEREDVKASVQTLRNLVAGLYLSALPVYLTR</sequence>
<dbReference type="SMART" id="SM00240">
    <property type="entry name" value="FHA"/>
    <property type="match status" value="1"/>
</dbReference>
<dbReference type="SUPFAM" id="SSF49879">
    <property type="entry name" value="SMAD/FHA domain"/>
    <property type="match status" value="1"/>
</dbReference>
<organism evidence="4 5">
    <name type="scientific">Hericium alpestre</name>
    <dbReference type="NCBI Taxonomy" id="135208"/>
    <lineage>
        <taxon>Eukaryota</taxon>
        <taxon>Fungi</taxon>
        <taxon>Dikarya</taxon>
        <taxon>Basidiomycota</taxon>
        <taxon>Agaricomycotina</taxon>
        <taxon>Agaricomycetes</taxon>
        <taxon>Russulales</taxon>
        <taxon>Hericiaceae</taxon>
        <taxon>Hericium</taxon>
    </lineage>
</organism>
<dbReference type="PROSITE" id="PS50006">
    <property type="entry name" value="FHA_DOMAIN"/>
    <property type="match status" value="1"/>
</dbReference>
<reference evidence="4 5" key="1">
    <citation type="submission" date="2019-02" db="EMBL/GenBank/DDBJ databases">
        <title>Genome sequencing of the rare red list fungi Hericium alpestre (H. flagellum).</title>
        <authorList>
            <person name="Buettner E."/>
            <person name="Kellner H."/>
        </authorList>
    </citation>
    <scope>NUCLEOTIDE SEQUENCE [LARGE SCALE GENOMIC DNA]</scope>
    <source>
        <strain evidence="4 5">DSM 108284</strain>
    </source>
</reference>
<evidence type="ECO:0000256" key="1">
    <source>
        <dbReference type="SAM" id="Coils"/>
    </source>
</evidence>
<dbReference type="AlphaFoldDB" id="A0A4Y9ZT36"/>
<feature type="region of interest" description="Disordered" evidence="2">
    <location>
        <begin position="291"/>
        <end position="351"/>
    </location>
</feature>
<dbReference type="STRING" id="135208.A0A4Y9ZT36"/>
<protein>
    <recommendedName>
        <fullName evidence="3">FHA domain-containing protein</fullName>
    </recommendedName>
</protein>
<feature type="region of interest" description="Disordered" evidence="2">
    <location>
        <begin position="188"/>
        <end position="236"/>
    </location>
</feature>
<evidence type="ECO:0000256" key="2">
    <source>
        <dbReference type="SAM" id="MobiDB-lite"/>
    </source>
</evidence>
<proteinExistence type="predicted"/>
<feature type="compositionally biased region" description="Low complexity" evidence="2">
    <location>
        <begin position="196"/>
        <end position="209"/>
    </location>
</feature>
<evidence type="ECO:0000313" key="4">
    <source>
        <dbReference type="EMBL" id="TFY77380.1"/>
    </source>
</evidence>
<accession>A0A4Y9ZT36</accession>
<dbReference type="OrthoDB" id="4096268at2759"/>
<name>A0A4Y9ZT36_9AGAM</name>
<dbReference type="Gene3D" id="2.60.200.20">
    <property type="match status" value="1"/>
</dbReference>
<dbReference type="EMBL" id="SFCI01000930">
    <property type="protein sequence ID" value="TFY77380.1"/>
    <property type="molecule type" value="Genomic_DNA"/>
</dbReference>
<evidence type="ECO:0000313" key="5">
    <source>
        <dbReference type="Proteomes" id="UP000298061"/>
    </source>
</evidence>
<gene>
    <name evidence="4" type="ORF">EWM64_g6631</name>
</gene>
<feature type="region of interest" description="Disordered" evidence="2">
    <location>
        <begin position="163"/>
        <end position="182"/>
    </location>
</feature>
<feature type="coiled-coil region" evidence="1">
    <location>
        <begin position="517"/>
        <end position="566"/>
    </location>
</feature>
<keyword evidence="1" id="KW-0175">Coiled coil</keyword>
<feature type="compositionally biased region" description="Pro residues" evidence="2">
    <location>
        <begin position="332"/>
        <end position="342"/>
    </location>
</feature>
<feature type="compositionally biased region" description="Low complexity" evidence="2">
    <location>
        <begin position="11"/>
        <end position="23"/>
    </location>
</feature>
<feature type="region of interest" description="Disordered" evidence="2">
    <location>
        <begin position="429"/>
        <end position="448"/>
    </location>
</feature>
<feature type="compositionally biased region" description="Basic and acidic residues" evidence="2">
    <location>
        <begin position="438"/>
        <end position="448"/>
    </location>
</feature>
<feature type="region of interest" description="Disordered" evidence="2">
    <location>
        <begin position="1"/>
        <end position="23"/>
    </location>
</feature>
<evidence type="ECO:0000259" key="3">
    <source>
        <dbReference type="PROSITE" id="PS50006"/>
    </source>
</evidence>
<feature type="region of interest" description="Disordered" evidence="2">
    <location>
        <begin position="378"/>
        <end position="405"/>
    </location>
</feature>
<dbReference type="InterPro" id="IPR008984">
    <property type="entry name" value="SMAD_FHA_dom_sf"/>
</dbReference>
<dbReference type="CDD" id="cd00060">
    <property type="entry name" value="FHA"/>
    <property type="match status" value="1"/>
</dbReference>
<comment type="caution">
    <text evidence="4">The sequence shown here is derived from an EMBL/GenBank/DDBJ whole genome shotgun (WGS) entry which is preliminary data.</text>
</comment>
<dbReference type="Proteomes" id="UP000298061">
    <property type="component" value="Unassembled WGS sequence"/>
</dbReference>
<dbReference type="InterPro" id="IPR000253">
    <property type="entry name" value="FHA_dom"/>
</dbReference>